<gene>
    <name evidence="2" type="ORF">E2F43_06920</name>
</gene>
<accession>A0A4R5LWX6</accession>
<reference evidence="2 3" key="1">
    <citation type="submission" date="2019-03" db="EMBL/GenBank/DDBJ databases">
        <title>Seongchinamella monodicae gen. nov., sp. nov., a novel member of the Gammaproteobacteria isolated from a tidal mudflat of beach.</title>
        <authorList>
            <person name="Yang H.G."/>
            <person name="Kang J.W."/>
            <person name="Lee S.D."/>
        </authorList>
    </citation>
    <scope>NUCLEOTIDE SEQUENCE [LARGE SCALE GENOMIC DNA]</scope>
    <source>
        <strain evidence="2 3">GH4-78</strain>
    </source>
</reference>
<comment type="caution">
    <text evidence="2">The sequence shown here is derived from an EMBL/GenBank/DDBJ whole genome shotgun (WGS) entry which is preliminary data.</text>
</comment>
<keyword evidence="3" id="KW-1185">Reference proteome</keyword>
<evidence type="ECO:0000313" key="2">
    <source>
        <dbReference type="EMBL" id="TDG15951.1"/>
    </source>
</evidence>
<dbReference type="RefSeq" id="WP_133210908.1">
    <property type="nucleotide sequence ID" value="NZ_SMSE01000001.1"/>
</dbReference>
<organism evidence="2 3">
    <name type="scientific">Seongchinamella unica</name>
    <dbReference type="NCBI Taxonomy" id="2547392"/>
    <lineage>
        <taxon>Bacteria</taxon>
        <taxon>Pseudomonadati</taxon>
        <taxon>Pseudomonadota</taxon>
        <taxon>Gammaproteobacteria</taxon>
        <taxon>Cellvibrionales</taxon>
        <taxon>Halieaceae</taxon>
        <taxon>Seongchinamella</taxon>
    </lineage>
</organism>
<feature type="chain" id="PRO_5020877290" evidence="1">
    <location>
        <begin position="19"/>
        <end position="102"/>
    </location>
</feature>
<keyword evidence="1" id="KW-0732">Signal</keyword>
<sequence>MKALLAVPAMLIAMNAAADCPAKRPTEAPEMPAVATASKADMAAAQAATQTYVDSVVDFLNCRNYAMHDVEYNYFVEAAYSAAQTYNDMLREYQQRDALASN</sequence>
<evidence type="ECO:0000256" key="1">
    <source>
        <dbReference type="SAM" id="SignalP"/>
    </source>
</evidence>
<dbReference type="OrthoDB" id="5736775at2"/>
<dbReference type="EMBL" id="SMSE01000001">
    <property type="protein sequence ID" value="TDG15951.1"/>
    <property type="molecule type" value="Genomic_DNA"/>
</dbReference>
<proteinExistence type="predicted"/>
<name>A0A4R5LWX6_9GAMM</name>
<feature type="signal peptide" evidence="1">
    <location>
        <begin position="1"/>
        <end position="18"/>
    </location>
</feature>
<protein>
    <submittedName>
        <fullName evidence="2">Uncharacterized protein</fullName>
    </submittedName>
</protein>
<evidence type="ECO:0000313" key="3">
    <source>
        <dbReference type="Proteomes" id="UP000295554"/>
    </source>
</evidence>
<dbReference type="AlphaFoldDB" id="A0A4R5LWX6"/>
<dbReference type="Proteomes" id="UP000295554">
    <property type="component" value="Unassembled WGS sequence"/>
</dbReference>